<keyword evidence="1" id="KW-0145">Chemotaxis</keyword>
<evidence type="ECO:0000256" key="4">
    <source>
        <dbReference type="SAM" id="MobiDB-lite"/>
    </source>
</evidence>
<dbReference type="CDD" id="cd12912">
    <property type="entry name" value="PDC2_MCP_like"/>
    <property type="match status" value="1"/>
</dbReference>
<dbReference type="PRINTS" id="PR00260">
    <property type="entry name" value="CHEMTRNSDUCR"/>
</dbReference>
<proteinExistence type="inferred from homology"/>
<evidence type="ECO:0000256" key="5">
    <source>
        <dbReference type="SAM" id="Phobius"/>
    </source>
</evidence>
<dbReference type="PANTHER" id="PTHR43531">
    <property type="entry name" value="PROTEIN ICFG"/>
    <property type="match status" value="1"/>
</dbReference>
<evidence type="ECO:0000313" key="8">
    <source>
        <dbReference type="Proteomes" id="UP000233256"/>
    </source>
</evidence>
<reference evidence="7 8" key="1">
    <citation type="journal article" date="2017" name="ISME J.">
        <title>Potential for microbial H2 and metal transformations associated with novel bacteria and archaea in deep terrestrial subsurface sediments.</title>
        <authorList>
            <person name="Hernsdorf A.W."/>
            <person name="Amano Y."/>
            <person name="Miyakawa K."/>
            <person name="Ise K."/>
            <person name="Suzuki Y."/>
            <person name="Anantharaman K."/>
            <person name="Probst A."/>
            <person name="Burstein D."/>
            <person name="Thomas B.C."/>
            <person name="Banfield J.F."/>
        </authorList>
    </citation>
    <scope>NUCLEOTIDE SEQUENCE [LARGE SCALE GENOMIC DNA]</scope>
    <source>
        <strain evidence="7">HGW-Wallbacteria-1</strain>
    </source>
</reference>
<feature type="domain" description="Methyl-accepting transducer" evidence="6">
    <location>
        <begin position="266"/>
        <end position="495"/>
    </location>
</feature>
<feature type="transmembrane region" description="Helical" evidence="5">
    <location>
        <begin position="225"/>
        <end position="248"/>
    </location>
</feature>
<dbReference type="InterPro" id="IPR004089">
    <property type="entry name" value="MCPsignal_dom"/>
</dbReference>
<sequence>MKSINSRLQLMIAMAFLLTVAGIMFLTFQQSNRINSITESQLSSLKNSVAEIVKKKENDIYMLRLNGILKILQNAHQELAATLTNLGLAGTDMSRQYEDEVKSAVITSLKSDYYADNHNNTIDNNSIYPFLVDGEGVVILHPKLDSGDKSLQALPFMSKMVEAKENFFSYEYQNTKKFMFVLKMAEWDWRIAFAVPENILLAPAFEVEGTMNVFEKDLANSLNSLLKVMIFFVVIIAIVSLFVLGILIRKSIIRPINMIINGLNDSAEQVSASSVQLSSTSQTLAQKTGEQASSLEETSSSMEEMASMTKQNATNANEAASLIEEMKTVVSKADQAMTKLTHSMNEINQASADTSKIIRTIDEIAFQTNLLALNAAVEAARAGDAGKGFAVVAEEVRNLAMRTAQAAKNTEGLIEGTIVKVQDGSKMVTMSNETFIQVSQSAVKVSGLVFEIVTASKEQAKGIDQINQAINEMGIITQESAANAEESASAAMELDNHSCKMQSIVTELTHLVNGASA</sequence>
<protein>
    <recommendedName>
        <fullName evidence="6">Methyl-accepting transducer domain-containing protein</fullName>
    </recommendedName>
</protein>
<dbReference type="SUPFAM" id="SSF58104">
    <property type="entry name" value="Methyl-accepting chemotaxis protein (MCP) signaling domain"/>
    <property type="match status" value="1"/>
</dbReference>
<organism evidence="7 8">
    <name type="scientific">Candidatus Wallbacteria bacterium HGW-Wallbacteria-1</name>
    <dbReference type="NCBI Taxonomy" id="2013854"/>
    <lineage>
        <taxon>Bacteria</taxon>
        <taxon>Candidatus Walliibacteriota</taxon>
    </lineage>
</organism>
<dbReference type="InterPro" id="IPR051310">
    <property type="entry name" value="MCP_chemotaxis"/>
</dbReference>
<dbReference type="PROSITE" id="PS50111">
    <property type="entry name" value="CHEMOTAXIS_TRANSDUC_2"/>
    <property type="match status" value="1"/>
</dbReference>
<comment type="caution">
    <text evidence="7">The sequence shown here is derived from an EMBL/GenBank/DDBJ whole genome shotgun (WGS) entry which is preliminary data.</text>
</comment>
<evidence type="ECO:0000256" key="3">
    <source>
        <dbReference type="PROSITE-ProRule" id="PRU00284"/>
    </source>
</evidence>
<dbReference type="GO" id="GO:0004888">
    <property type="term" value="F:transmembrane signaling receptor activity"/>
    <property type="evidence" value="ECO:0007669"/>
    <property type="project" value="InterPro"/>
</dbReference>
<keyword evidence="5" id="KW-0812">Transmembrane</keyword>
<dbReference type="Gene3D" id="1.10.287.950">
    <property type="entry name" value="Methyl-accepting chemotaxis protein"/>
    <property type="match status" value="1"/>
</dbReference>
<dbReference type="Pfam" id="PF00015">
    <property type="entry name" value="MCPsignal"/>
    <property type="match status" value="1"/>
</dbReference>
<gene>
    <name evidence="7" type="ORF">CVV64_12820</name>
</gene>
<feature type="region of interest" description="Disordered" evidence="4">
    <location>
        <begin position="282"/>
        <end position="314"/>
    </location>
</feature>
<feature type="compositionally biased region" description="Low complexity" evidence="4">
    <location>
        <begin position="282"/>
        <end position="309"/>
    </location>
</feature>
<dbReference type="GO" id="GO:0006935">
    <property type="term" value="P:chemotaxis"/>
    <property type="evidence" value="ECO:0007669"/>
    <property type="project" value="UniProtKB-KW"/>
</dbReference>
<keyword evidence="3" id="KW-0807">Transducer</keyword>
<dbReference type="Gene3D" id="3.30.450.20">
    <property type="entry name" value="PAS domain"/>
    <property type="match status" value="1"/>
</dbReference>
<evidence type="ECO:0000313" key="7">
    <source>
        <dbReference type="EMBL" id="PKK89682.1"/>
    </source>
</evidence>
<dbReference type="InterPro" id="IPR004090">
    <property type="entry name" value="Chemotax_Me-accpt_rcpt"/>
</dbReference>
<name>A0A2N1PN35_9BACT</name>
<keyword evidence="5" id="KW-1133">Transmembrane helix</keyword>
<dbReference type="Proteomes" id="UP000233256">
    <property type="component" value="Unassembled WGS sequence"/>
</dbReference>
<dbReference type="SMART" id="SM00283">
    <property type="entry name" value="MA"/>
    <property type="match status" value="1"/>
</dbReference>
<evidence type="ECO:0000256" key="2">
    <source>
        <dbReference type="ARBA" id="ARBA00029447"/>
    </source>
</evidence>
<dbReference type="GO" id="GO:0007165">
    <property type="term" value="P:signal transduction"/>
    <property type="evidence" value="ECO:0007669"/>
    <property type="project" value="UniProtKB-KW"/>
</dbReference>
<keyword evidence="5" id="KW-0472">Membrane</keyword>
<feature type="transmembrane region" description="Helical" evidence="5">
    <location>
        <begin position="6"/>
        <end position="28"/>
    </location>
</feature>
<evidence type="ECO:0000259" key="6">
    <source>
        <dbReference type="PROSITE" id="PS50111"/>
    </source>
</evidence>
<dbReference type="GO" id="GO:0016020">
    <property type="term" value="C:membrane"/>
    <property type="evidence" value="ECO:0007669"/>
    <property type="project" value="InterPro"/>
</dbReference>
<dbReference type="AlphaFoldDB" id="A0A2N1PN35"/>
<dbReference type="PANTHER" id="PTHR43531:SF11">
    <property type="entry name" value="METHYL-ACCEPTING CHEMOTAXIS PROTEIN 3"/>
    <property type="match status" value="1"/>
</dbReference>
<dbReference type="EMBL" id="PGXC01000013">
    <property type="protein sequence ID" value="PKK89682.1"/>
    <property type="molecule type" value="Genomic_DNA"/>
</dbReference>
<accession>A0A2N1PN35</accession>
<evidence type="ECO:0000256" key="1">
    <source>
        <dbReference type="ARBA" id="ARBA00022500"/>
    </source>
</evidence>
<dbReference type="CDD" id="cd11386">
    <property type="entry name" value="MCP_signal"/>
    <property type="match status" value="1"/>
</dbReference>
<comment type="similarity">
    <text evidence="2">Belongs to the methyl-accepting chemotaxis (MCP) protein family.</text>
</comment>